<reference evidence="5" key="3">
    <citation type="submission" date="2025-04" db="UniProtKB">
        <authorList>
            <consortium name="RefSeq"/>
        </authorList>
    </citation>
    <scope>IDENTIFICATION</scope>
    <source>
        <strain evidence="5">CBS 304.34</strain>
    </source>
</reference>
<dbReference type="Gene3D" id="3.30.40.10">
    <property type="entry name" value="Zinc/RING finger domain, C3HC4 (zinc finger)"/>
    <property type="match status" value="1"/>
</dbReference>
<gene>
    <name evidence="3 5" type="ORF">BDZ99DRAFT_483703</name>
</gene>
<keyword evidence="1" id="KW-0863">Zinc-finger</keyword>
<dbReference type="InterPro" id="IPR013083">
    <property type="entry name" value="Znf_RING/FYVE/PHD"/>
</dbReference>
<dbReference type="CDD" id="cd16448">
    <property type="entry name" value="RING-H2"/>
    <property type="match status" value="1"/>
</dbReference>
<reference evidence="5" key="2">
    <citation type="submission" date="2020-04" db="EMBL/GenBank/DDBJ databases">
        <authorList>
            <consortium name="NCBI Genome Project"/>
        </authorList>
    </citation>
    <scope>NUCLEOTIDE SEQUENCE</scope>
    <source>
        <strain evidence="5">CBS 304.34</strain>
    </source>
</reference>
<feature type="domain" description="RING-type" evidence="2">
    <location>
        <begin position="205"/>
        <end position="251"/>
    </location>
</feature>
<protein>
    <recommendedName>
        <fullName evidence="2">RING-type domain-containing protein</fullName>
    </recommendedName>
</protein>
<dbReference type="SUPFAM" id="SSF57850">
    <property type="entry name" value="RING/U-box"/>
    <property type="match status" value="1"/>
</dbReference>
<keyword evidence="1" id="KW-0862">Zinc</keyword>
<dbReference type="Pfam" id="PF13639">
    <property type="entry name" value="zf-RING_2"/>
    <property type="match status" value="1"/>
</dbReference>
<organism evidence="3">
    <name type="scientific">Mytilinidion resinicola</name>
    <dbReference type="NCBI Taxonomy" id="574789"/>
    <lineage>
        <taxon>Eukaryota</taxon>
        <taxon>Fungi</taxon>
        <taxon>Dikarya</taxon>
        <taxon>Ascomycota</taxon>
        <taxon>Pezizomycotina</taxon>
        <taxon>Dothideomycetes</taxon>
        <taxon>Pleosporomycetidae</taxon>
        <taxon>Mytilinidiales</taxon>
        <taxon>Mytilinidiaceae</taxon>
        <taxon>Mytilinidion</taxon>
    </lineage>
</organism>
<sequence length="257" mass="28623">MEGHGREASASIGDNVEQVSPAVSENTAHIIVTDVHGTATIHLPRDKTQKVNFHHHGVIKSTIAIERDTARPELVLVYIQEGVAPRIWFGEPVLTPTMKVLFPLCQTYIMNRFDKMKATAEDFTQYMRSKFESSWVGSHEIFHHTGYQLVHTKGKPTIVLQHGGRTVIVIAGLGDALAVTKVPNGHQEPTRRTQDMEMFEEVSECSICLDPYDTDHLAVRLPCGHYFGKDCILGVIQHSSNTQAPRCPNYRATIQGA</sequence>
<evidence type="ECO:0000313" key="4">
    <source>
        <dbReference type="Proteomes" id="UP000504636"/>
    </source>
</evidence>
<keyword evidence="1" id="KW-0479">Metal-binding</keyword>
<proteinExistence type="predicted"/>
<reference evidence="3 5" key="1">
    <citation type="journal article" date="2020" name="Stud. Mycol.">
        <title>101 Dothideomycetes genomes: a test case for predicting lifestyles and emergence of pathogens.</title>
        <authorList>
            <person name="Haridas S."/>
            <person name="Albert R."/>
            <person name="Binder M."/>
            <person name="Bloem J."/>
            <person name="Labutti K."/>
            <person name="Salamov A."/>
            <person name="Andreopoulos B."/>
            <person name="Baker S."/>
            <person name="Barry K."/>
            <person name="Bills G."/>
            <person name="Bluhm B."/>
            <person name="Cannon C."/>
            <person name="Castanera R."/>
            <person name="Culley D."/>
            <person name="Daum C."/>
            <person name="Ezra D."/>
            <person name="Gonzalez J."/>
            <person name="Henrissat B."/>
            <person name="Kuo A."/>
            <person name="Liang C."/>
            <person name="Lipzen A."/>
            <person name="Lutzoni F."/>
            <person name="Magnuson J."/>
            <person name="Mondo S."/>
            <person name="Nolan M."/>
            <person name="Ohm R."/>
            <person name="Pangilinan J."/>
            <person name="Park H.-J."/>
            <person name="Ramirez L."/>
            <person name="Alfaro M."/>
            <person name="Sun H."/>
            <person name="Tritt A."/>
            <person name="Yoshinaga Y."/>
            <person name="Zwiers L.-H."/>
            <person name="Turgeon B."/>
            <person name="Goodwin S."/>
            <person name="Spatafora J."/>
            <person name="Crous P."/>
            <person name="Grigoriev I."/>
        </authorList>
    </citation>
    <scope>NUCLEOTIDE SEQUENCE</scope>
    <source>
        <strain evidence="3 5">CBS 304.34</strain>
    </source>
</reference>
<name>A0A6A6XYV6_9PEZI</name>
<evidence type="ECO:0000259" key="2">
    <source>
        <dbReference type="PROSITE" id="PS50089"/>
    </source>
</evidence>
<dbReference type="SMART" id="SM00184">
    <property type="entry name" value="RING"/>
    <property type="match status" value="1"/>
</dbReference>
<evidence type="ECO:0000256" key="1">
    <source>
        <dbReference type="PROSITE-ProRule" id="PRU00175"/>
    </source>
</evidence>
<dbReference type="PROSITE" id="PS50089">
    <property type="entry name" value="ZF_RING_2"/>
    <property type="match status" value="1"/>
</dbReference>
<dbReference type="OrthoDB" id="3687364at2759"/>
<dbReference type="Proteomes" id="UP000504636">
    <property type="component" value="Unplaced"/>
</dbReference>
<evidence type="ECO:0000313" key="3">
    <source>
        <dbReference type="EMBL" id="KAF2801468.1"/>
    </source>
</evidence>
<keyword evidence="4" id="KW-1185">Reference proteome</keyword>
<dbReference type="EMBL" id="MU003730">
    <property type="protein sequence ID" value="KAF2801468.1"/>
    <property type="molecule type" value="Genomic_DNA"/>
</dbReference>
<dbReference type="InterPro" id="IPR001841">
    <property type="entry name" value="Znf_RING"/>
</dbReference>
<accession>A0A6A6XYV6</accession>
<dbReference type="AlphaFoldDB" id="A0A6A6XYV6"/>
<dbReference type="GO" id="GO:0008270">
    <property type="term" value="F:zinc ion binding"/>
    <property type="evidence" value="ECO:0007669"/>
    <property type="project" value="UniProtKB-KW"/>
</dbReference>
<dbReference type="RefSeq" id="XP_033568432.1">
    <property type="nucleotide sequence ID" value="XM_033722592.1"/>
</dbReference>
<dbReference type="GeneID" id="54463485"/>
<evidence type="ECO:0000313" key="5">
    <source>
        <dbReference type="RefSeq" id="XP_033568432.1"/>
    </source>
</evidence>